<dbReference type="EMBL" id="CP099489">
    <property type="protein sequence ID" value="USQ79495.1"/>
    <property type="molecule type" value="Genomic_DNA"/>
</dbReference>
<evidence type="ECO:0000256" key="2">
    <source>
        <dbReference type="ARBA" id="ARBA00023125"/>
    </source>
</evidence>
<dbReference type="PROSITE" id="PS50977">
    <property type="entry name" value="HTH_TETR_2"/>
    <property type="match status" value="1"/>
</dbReference>
<dbReference type="SUPFAM" id="SSF48498">
    <property type="entry name" value="Tetracyclin repressor-like, C-terminal domain"/>
    <property type="match status" value="1"/>
</dbReference>
<dbReference type="RefSeq" id="WP_252592602.1">
    <property type="nucleotide sequence ID" value="NZ_CP099489.1"/>
</dbReference>
<accession>A0ABY4YRU9</accession>
<keyword evidence="7" id="KW-1185">Reference proteome</keyword>
<organism evidence="6 7">
    <name type="scientific">Ornithinimicrobium faecis</name>
    <dbReference type="NCBI Taxonomy" id="2934158"/>
    <lineage>
        <taxon>Bacteria</taxon>
        <taxon>Bacillati</taxon>
        <taxon>Actinomycetota</taxon>
        <taxon>Actinomycetes</taxon>
        <taxon>Micrococcales</taxon>
        <taxon>Ornithinimicrobiaceae</taxon>
        <taxon>Ornithinimicrobium</taxon>
    </lineage>
</organism>
<evidence type="ECO:0000259" key="5">
    <source>
        <dbReference type="PROSITE" id="PS50977"/>
    </source>
</evidence>
<keyword evidence="2 4" id="KW-0238">DNA-binding</keyword>
<evidence type="ECO:0000313" key="6">
    <source>
        <dbReference type="EMBL" id="USQ79495.1"/>
    </source>
</evidence>
<dbReference type="InterPro" id="IPR036271">
    <property type="entry name" value="Tet_transcr_reg_TetR-rel_C_sf"/>
</dbReference>
<dbReference type="Pfam" id="PF02909">
    <property type="entry name" value="TetR_C_1"/>
    <property type="match status" value="1"/>
</dbReference>
<dbReference type="InterPro" id="IPR050109">
    <property type="entry name" value="HTH-type_TetR-like_transc_reg"/>
</dbReference>
<sequence length="247" mass="26808">MNEQGAAQQVREAGLALSRLWAAPDTSAASRPGPRPRLSLPKIVDAAVAAARADGLPAVSMTRVAEDVGCAKMALYRHVSSHQYLLSAMLDHALGDPPELVGSWRDRFRRLWQALLDLYARDPWLLELPRDTPALTPRNAAWIDAALSVLADSSLPRAERLNTVLLITENIRFEARRRADRGRFDDLAHLFSSAAHASGELSAERFPHLAGIAGPDPVGGGPPTNPEQVRDLMLSALAAFFPEEDSS</sequence>
<keyword evidence="3" id="KW-0804">Transcription</keyword>
<evidence type="ECO:0000313" key="7">
    <source>
        <dbReference type="Proteomes" id="UP001056455"/>
    </source>
</evidence>
<proteinExistence type="predicted"/>
<dbReference type="Proteomes" id="UP001056455">
    <property type="component" value="Chromosome"/>
</dbReference>
<gene>
    <name evidence="6" type="ORF">NF556_18135</name>
</gene>
<dbReference type="InterPro" id="IPR009057">
    <property type="entry name" value="Homeodomain-like_sf"/>
</dbReference>
<evidence type="ECO:0000256" key="4">
    <source>
        <dbReference type="PROSITE-ProRule" id="PRU00335"/>
    </source>
</evidence>
<feature type="domain" description="HTH tetR-type" evidence="5">
    <location>
        <begin position="37"/>
        <end position="97"/>
    </location>
</feature>
<dbReference type="SUPFAM" id="SSF46689">
    <property type="entry name" value="Homeodomain-like"/>
    <property type="match status" value="1"/>
</dbReference>
<protein>
    <submittedName>
        <fullName evidence="6">TetR family transcriptional regulator</fullName>
    </submittedName>
</protein>
<evidence type="ECO:0000256" key="1">
    <source>
        <dbReference type="ARBA" id="ARBA00023015"/>
    </source>
</evidence>
<evidence type="ECO:0000256" key="3">
    <source>
        <dbReference type="ARBA" id="ARBA00023163"/>
    </source>
</evidence>
<dbReference type="PANTHER" id="PTHR30055">
    <property type="entry name" value="HTH-TYPE TRANSCRIPTIONAL REGULATOR RUTR"/>
    <property type="match status" value="1"/>
</dbReference>
<dbReference type="Gene3D" id="1.10.357.10">
    <property type="entry name" value="Tetracycline Repressor, domain 2"/>
    <property type="match status" value="1"/>
</dbReference>
<name>A0ABY4YRU9_9MICO</name>
<dbReference type="Gene3D" id="1.10.10.60">
    <property type="entry name" value="Homeodomain-like"/>
    <property type="match status" value="1"/>
</dbReference>
<keyword evidence="1" id="KW-0805">Transcription regulation</keyword>
<reference evidence="6" key="1">
    <citation type="submission" date="2022-06" db="EMBL/GenBank/DDBJ databases">
        <title>Ornithinimicrobium HY1793.</title>
        <authorList>
            <person name="Huang Y."/>
        </authorList>
    </citation>
    <scope>NUCLEOTIDE SEQUENCE</scope>
    <source>
        <strain evidence="6">HY1793</strain>
    </source>
</reference>
<dbReference type="InterPro" id="IPR001647">
    <property type="entry name" value="HTH_TetR"/>
</dbReference>
<dbReference type="InterPro" id="IPR004111">
    <property type="entry name" value="Repressor_TetR_C"/>
</dbReference>
<dbReference type="PANTHER" id="PTHR30055:SF151">
    <property type="entry name" value="TRANSCRIPTIONAL REGULATORY PROTEIN"/>
    <property type="match status" value="1"/>
</dbReference>
<feature type="DNA-binding region" description="H-T-H motif" evidence="4">
    <location>
        <begin position="60"/>
        <end position="79"/>
    </location>
</feature>